<dbReference type="SUPFAM" id="SSF52266">
    <property type="entry name" value="SGNH hydrolase"/>
    <property type="match status" value="1"/>
</dbReference>
<protein>
    <submittedName>
        <fullName evidence="1">Uncharacterized protein</fullName>
    </submittedName>
</protein>
<dbReference type="CDD" id="cd00229">
    <property type="entry name" value="SGNH_hydrolase"/>
    <property type="match status" value="1"/>
</dbReference>
<dbReference type="GO" id="GO:0016788">
    <property type="term" value="F:hydrolase activity, acting on ester bonds"/>
    <property type="evidence" value="ECO:0007669"/>
    <property type="project" value="UniProtKB-ARBA"/>
</dbReference>
<dbReference type="InterPro" id="IPR036514">
    <property type="entry name" value="SGNH_hydro_sf"/>
</dbReference>
<keyword evidence="2" id="KW-1185">Reference proteome</keyword>
<dbReference type="OrthoDB" id="7443339at2"/>
<accession>F2II02</accession>
<dbReference type="EMBL" id="CP002542">
    <property type="protein sequence ID" value="AEA42702.1"/>
    <property type="molecule type" value="Genomic_DNA"/>
</dbReference>
<dbReference type="Proteomes" id="UP000007463">
    <property type="component" value="Chromosome"/>
</dbReference>
<organism evidence="1 2">
    <name type="scientific">Fluviicola taffensis (strain DSM 16823 / NCIMB 13979 / RW262)</name>
    <dbReference type="NCBI Taxonomy" id="755732"/>
    <lineage>
        <taxon>Bacteria</taxon>
        <taxon>Pseudomonadati</taxon>
        <taxon>Bacteroidota</taxon>
        <taxon>Flavobacteriia</taxon>
        <taxon>Flavobacteriales</taxon>
        <taxon>Crocinitomicaceae</taxon>
        <taxon>Fluviicola</taxon>
    </lineage>
</organism>
<proteinExistence type="predicted"/>
<dbReference type="AlphaFoldDB" id="F2II02"/>
<reference evidence="1 2" key="1">
    <citation type="journal article" date="2011" name="Stand. Genomic Sci.">
        <title>Complete genome sequence of the gliding freshwater bacterium Fluviicola taffensis type strain (RW262).</title>
        <authorList>
            <person name="Woyke T."/>
            <person name="Chertkov O."/>
            <person name="Lapidus A."/>
            <person name="Nolan M."/>
            <person name="Lucas S."/>
            <person name="Del Rio T.G."/>
            <person name="Tice H."/>
            <person name="Cheng J.F."/>
            <person name="Tapia R."/>
            <person name="Han C."/>
            <person name="Goodwin L."/>
            <person name="Pitluck S."/>
            <person name="Liolios K."/>
            <person name="Pagani I."/>
            <person name="Ivanova N."/>
            <person name="Huntemann M."/>
            <person name="Mavromatis K."/>
            <person name="Mikhailova N."/>
            <person name="Pati A."/>
            <person name="Chen A."/>
            <person name="Palaniappan K."/>
            <person name="Land M."/>
            <person name="Hauser L."/>
            <person name="Brambilla E.M."/>
            <person name="Rohde M."/>
            <person name="Mwirichia R."/>
            <person name="Sikorski J."/>
            <person name="Tindall B.J."/>
            <person name="Goker M."/>
            <person name="Bristow J."/>
            <person name="Eisen J.A."/>
            <person name="Markowitz V."/>
            <person name="Hugenholtz P."/>
            <person name="Klenk H.P."/>
            <person name="Kyrpides N.C."/>
        </authorList>
    </citation>
    <scope>NUCLEOTIDE SEQUENCE [LARGE SCALE GENOMIC DNA]</scope>
    <source>
        <strain evidence="2">DSM 16823 / RW262 / RW262</strain>
    </source>
</reference>
<reference evidence="2" key="2">
    <citation type="submission" date="2011-02" db="EMBL/GenBank/DDBJ databases">
        <title>The complete genome of Fluviicola taffensis DSM 16823.</title>
        <authorList>
            <consortium name="US DOE Joint Genome Institute (JGI-PGF)"/>
            <person name="Lucas S."/>
            <person name="Copeland A."/>
            <person name="Lapidus A."/>
            <person name="Bruce D."/>
            <person name="Goodwin L."/>
            <person name="Pitluck S."/>
            <person name="Kyrpides N."/>
            <person name="Mavromatis K."/>
            <person name="Ivanova N."/>
            <person name="Mikhailova N."/>
            <person name="Pagani I."/>
            <person name="Chertkov O."/>
            <person name="Detter J.C."/>
            <person name="Han C."/>
            <person name="Tapia R."/>
            <person name="Land M."/>
            <person name="Hauser L."/>
            <person name="Markowitz V."/>
            <person name="Cheng J.-F."/>
            <person name="Hugenholtz P."/>
            <person name="Woyke T."/>
            <person name="Wu D."/>
            <person name="Tindall B."/>
            <person name="Pomrenke H.G."/>
            <person name="Brambilla E."/>
            <person name="Klenk H.-P."/>
            <person name="Eisen J.A."/>
        </authorList>
    </citation>
    <scope>NUCLEOTIDE SEQUENCE [LARGE SCALE GENOMIC DNA]</scope>
    <source>
        <strain evidence="2">DSM 16823 / RW262 / RW262</strain>
    </source>
</reference>
<sequence length="257" mass="29995">MKGNIWYIFLFLLIGFSCSESQKTIRVLFVGNSYTYRNNMPKLFEEIAKSKGDDISVTHITRGKYTFYLQAKRKKLERALRKENWDVIVLQGSSRDMLRDSVRFKEKTFPALDKLLGLIHTTQKQAKVYFYMTWPYKNGDRKIKRFANPDSMLMAVSDGYSNLRNRYKTPVIPVGKVWRAYSLKYPKSNLYVRDNSHPSYSGSYLVACTMYSVIIGKSPVGASNVSIYDNTEYSQIQYFIGKEFKTKDFNFFLKDSI</sequence>
<dbReference type="HOGENOM" id="CLU_055108_1_0_10"/>
<dbReference type="RefSeq" id="WP_013685474.1">
    <property type="nucleotide sequence ID" value="NC_015321.1"/>
</dbReference>
<evidence type="ECO:0000313" key="1">
    <source>
        <dbReference type="EMBL" id="AEA42702.1"/>
    </source>
</evidence>
<dbReference type="eggNOG" id="COG3291">
    <property type="taxonomic scope" value="Bacteria"/>
</dbReference>
<dbReference type="PROSITE" id="PS51257">
    <property type="entry name" value="PROKAR_LIPOPROTEIN"/>
    <property type="match status" value="1"/>
</dbReference>
<dbReference type="KEGG" id="fte:Fluta_0698"/>
<gene>
    <name evidence="1" type="ordered locus">Fluta_0698</name>
</gene>
<dbReference type="Gene3D" id="3.40.50.1110">
    <property type="entry name" value="SGNH hydrolase"/>
    <property type="match status" value="1"/>
</dbReference>
<dbReference type="STRING" id="755732.Fluta_0698"/>
<evidence type="ECO:0000313" key="2">
    <source>
        <dbReference type="Proteomes" id="UP000007463"/>
    </source>
</evidence>
<name>F2II02_FLUTR</name>